<feature type="compositionally biased region" description="Basic and acidic residues" evidence="1">
    <location>
        <begin position="1"/>
        <end position="17"/>
    </location>
</feature>
<accession>A0A1D3CYF4</accession>
<dbReference type="EMBL" id="JROU02001512">
    <property type="protein sequence ID" value="OEH76206.1"/>
    <property type="molecule type" value="Genomic_DNA"/>
</dbReference>
<dbReference type="Proteomes" id="UP000095192">
    <property type="component" value="Unassembled WGS sequence"/>
</dbReference>
<dbReference type="InParanoid" id="A0A1D3CYF4"/>
<reference evidence="2 3" key="1">
    <citation type="journal article" date="2016" name="BMC Genomics">
        <title>Comparative genomics reveals Cyclospora cayetanensis possesses coccidia-like metabolism and invasion components but unique surface antigens.</title>
        <authorList>
            <person name="Liu S."/>
            <person name="Wang L."/>
            <person name="Zheng H."/>
            <person name="Xu Z."/>
            <person name="Roellig D.M."/>
            <person name="Li N."/>
            <person name="Frace M.A."/>
            <person name="Tang K."/>
            <person name="Arrowood M.J."/>
            <person name="Moss D.M."/>
            <person name="Zhang L."/>
            <person name="Feng Y."/>
            <person name="Xiao L."/>
        </authorList>
    </citation>
    <scope>NUCLEOTIDE SEQUENCE [LARGE SCALE GENOMIC DNA]</scope>
    <source>
        <strain evidence="2 3">CHN_HEN01</strain>
    </source>
</reference>
<sequence>MREGGSKAASREGESRYQPRGPPLREIATHDDPLPFPPSLSTSHWLSDFALWKTGDSGGCEGRLLDATSVVAPRP</sequence>
<comment type="caution">
    <text evidence="2">The sequence shown here is derived from an EMBL/GenBank/DDBJ whole genome shotgun (WGS) entry which is preliminary data.</text>
</comment>
<dbReference type="AlphaFoldDB" id="A0A1D3CYF4"/>
<organism evidence="2 3">
    <name type="scientific">Cyclospora cayetanensis</name>
    <dbReference type="NCBI Taxonomy" id="88456"/>
    <lineage>
        <taxon>Eukaryota</taxon>
        <taxon>Sar</taxon>
        <taxon>Alveolata</taxon>
        <taxon>Apicomplexa</taxon>
        <taxon>Conoidasida</taxon>
        <taxon>Coccidia</taxon>
        <taxon>Eucoccidiorida</taxon>
        <taxon>Eimeriorina</taxon>
        <taxon>Eimeriidae</taxon>
        <taxon>Cyclospora</taxon>
    </lineage>
</organism>
<feature type="region of interest" description="Disordered" evidence="1">
    <location>
        <begin position="1"/>
        <end position="36"/>
    </location>
</feature>
<protein>
    <submittedName>
        <fullName evidence="2">Uncharacterized protein</fullName>
    </submittedName>
</protein>
<proteinExistence type="predicted"/>
<keyword evidence="3" id="KW-1185">Reference proteome</keyword>
<gene>
    <name evidence="2" type="ORF">cyc_00109</name>
</gene>
<evidence type="ECO:0000256" key="1">
    <source>
        <dbReference type="SAM" id="MobiDB-lite"/>
    </source>
</evidence>
<name>A0A1D3CYF4_9EIME</name>
<dbReference type="VEuPathDB" id="ToxoDB:cyc_00109"/>
<evidence type="ECO:0000313" key="3">
    <source>
        <dbReference type="Proteomes" id="UP000095192"/>
    </source>
</evidence>
<evidence type="ECO:0000313" key="2">
    <source>
        <dbReference type="EMBL" id="OEH76206.1"/>
    </source>
</evidence>